<dbReference type="PANTHER" id="PTHR14819">
    <property type="entry name" value="GTP-BINDING"/>
    <property type="match status" value="1"/>
</dbReference>
<accession>A0A6J8BJB6</accession>
<dbReference type="Pfam" id="PF25683">
    <property type="entry name" value="URGCP_GTPase"/>
    <property type="match status" value="2"/>
</dbReference>
<reference evidence="3 4" key="1">
    <citation type="submission" date="2020-06" db="EMBL/GenBank/DDBJ databases">
        <authorList>
            <person name="Li R."/>
            <person name="Bekaert M."/>
        </authorList>
    </citation>
    <scope>NUCLEOTIDE SEQUENCE [LARGE SCALE GENOMIC DNA]</scope>
    <source>
        <strain evidence="4">wild</strain>
    </source>
</reference>
<dbReference type="InterPro" id="IPR027417">
    <property type="entry name" value="P-loop_NTPase"/>
</dbReference>
<protein>
    <recommendedName>
        <fullName evidence="2">VLIG-type G domain-containing protein</fullName>
    </recommendedName>
</protein>
<evidence type="ECO:0000313" key="3">
    <source>
        <dbReference type="EMBL" id="CAC5382954.1"/>
    </source>
</evidence>
<dbReference type="EMBL" id="CACVKT020003300">
    <property type="protein sequence ID" value="CAC5382954.1"/>
    <property type="molecule type" value="Genomic_DNA"/>
</dbReference>
<comment type="similarity">
    <text evidence="1">Belongs to the TRAFAC class dynamin-like GTPase superfamily. Very large inducible GTPase (VLIG) family.</text>
</comment>
<dbReference type="OrthoDB" id="10070673at2759"/>
<feature type="domain" description="VLIG-type G" evidence="2">
    <location>
        <begin position="1265"/>
        <end position="1451"/>
    </location>
</feature>
<dbReference type="GO" id="GO:0005525">
    <property type="term" value="F:GTP binding"/>
    <property type="evidence" value="ECO:0007669"/>
    <property type="project" value="InterPro"/>
</dbReference>
<dbReference type="Proteomes" id="UP000507470">
    <property type="component" value="Unassembled WGS sequence"/>
</dbReference>
<dbReference type="InterPro" id="IPR052986">
    <property type="entry name" value="VLIG_GTPase"/>
</dbReference>
<dbReference type="Pfam" id="PF25496">
    <property type="entry name" value="URGCP"/>
    <property type="match status" value="1"/>
</dbReference>
<dbReference type="InterPro" id="IPR057365">
    <property type="entry name" value="URGCP"/>
</dbReference>
<gene>
    <name evidence="3" type="ORF">MCOR_18742</name>
</gene>
<organism evidence="3 4">
    <name type="scientific">Mytilus coruscus</name>
    <name type="common">Sea mussel</name>
    <dbReference type="NCBI Taxonomy" id="42192"/>
    <lineage>
        <taxon>Eukaryota</taxon>
        <taxon>Metazoa</taxon>
        <taxon>Spiralia</taxon>
        <taxon>Lophotrochozoa</taxon>
        <taxon>Mollusca</taxon>
        <taxon>Bivalvia</taxon>
        <taxon>Autobranchia</taxon>
        <taxon>Pteriomorphia</taxon>
        <taxon>Mytilida</taxon>
        <taxon>Mytiloidea</taxon>
        <taxon>Mytilidae</taxon>
        <taxon>Mytilinae</taxon>
        <taxon>Mytilus</taxon>
    </lineage>
</organism>
<evidence type="ECO:0000259" key="2">
    <source>
        <dbReference type="PROSITE" id="PS51717"/>
    </source>
</evidence>
<dbReference type="PROSITE" id="PS51717">
    <property type="entry name" value="G_VLIG"/>
    <property type="match status" value="1"/>
</dbReference>
<evidence type="ECO:0000313" key="4">
    <source>
        <dbReference type="Proteomes" id="UP000507470"/>
    </source>
</evidence>
<name>A0A6J8BJB6_MYTCO</name>
<keyword evidence="4" id="KW-1185">Reference proteome</keyword>
<dbReference type="Gene3D" id="3.40.50.300">
    <property type="entry name" value="P-loop containing nucleotide triphosphate hydrolases"/>
    <property type="match status" value="1"/>
</dbReference>
<evidence type="ECO:0000256" key="1">
    <source>
        <dbReference type="ARBA" id="ARBA00006828"/>
    </source>
</evidence>
<proteinExistence type="inferred from homology"/>
<dbReference type="PANTHER" id="PTHR14819:SF25">
    <property type="entry name" value="CHROMOSOME UNDETERMINED SCAFFOLD_52, WHOLE GENOME SHOTGUN SEQUENCE"/>
    <property type="match status" value="1"/>
</dbReference>
<dbReference type="InterPro" id="IPR030383">
    <property type="entry name" value="G_VLIG_dom"/>
</dbReference>
<sequence>MNCNFLDSRDQSFNTKTNASKMKGKKCSFTEAFTSVKHMLGEFSEIVTLPTDEESKQRVINRMEDEFTKCVDFLGRKEFSPAEVIENSTAVHSIFCTKNLDDWIEPRRQVVKIKRNVQFRTPTLTQRDNIVEHDSQSITDVFDDAVQKSGWGFAASLKASYCKVGGSIEYEGESQEDSISQHQSSLCTSYFCKTTCSVVPVALWTPSLADVSLCEDIVQDLKQIEDIISIQGDLAEENVHRIFQKYGSHFYCGNVHFGGLFQVKTEFQTEKESDKSSIEEIVSTTHSASVHACMNVFGTVQIEGNVSGHTQYSIGQIEENKQSNQHSKIHTSLTKLGGPIEINSIGLWKKGLIQNNNSWAVVDGGKPIITENQPDHKSFVGLWDLVHNESPLFKDSIVLSTVLLETWNGVSGLKVPKETVIMKRIQWYQSKLNLFIAQIAVTELTSESCFESFNTLSSIVHECGTAIGYHSVWKYELTKNGKLHSLLERLLFIQFKDLDAIETSHKVRKLLTIGSDVNFPHKAAILNWLKEIKKPSTAKLFREDKIDSIDNIFGQFRTVASNDKMIQFRTVASNDKMPVSFLTGEVATAITKVLIKFRTEKTVLEYMVFVSFVLLLDFDIKEENFRVQLTSDKIYLCIDETEKIQAKLMKFKKMQHQIGDLKRRKFKRTKQWKNSNQETISGETKEDIVDHFSSSLEPTIKTVITQNDVDEVCGTLKEIADGQGPVSGSHLSWTHFEHISSDNFCSMDVLQGTDITNRKTADTGYTADKDVDRDMADTLHTFGLEKYFPEKISVQMALSIHDDASTNTNGTNIPWVILKKVISANSDFRVKILKDFWNNSVKSQSSRGDLLDNLYSDDEDDTIESETYHPSDVFLAIFQCCDPFLKRLIVTKLSFCQFAVPIIFRNYANKDLVFSTWPISDIILHGKTEALIRKNTHSVSFIRFGKGSVPSKSKFINEFLREINEEHATFIHKDCPLGMKNRTVSRGMVEMSWFVPDENGTKSGPNIGAPFNIFNLRGDAQEFEKQLAILLLLSNLMVISISCDDLQHELGRILQQVYSSNVSVIILTDMTASKEDKQILKKYIKDMKIDISKTWFISTLEKSKDKRIKATKLSSSDLKVILATKIVDLLQNIGKGIQIEEVKTKLPDGIRSDESPKCVIGRRLAEELLKQCTPDEKNRHRKDTFLPLQEDLKCNLNDKTGNVLNQLPHVVAKLLFLGHPFEIMDGDASNIPQKWVTAVLTEVQNIVGLEKKIVTMSVLGIQSSDTEGLRTPERAGDKVHHDNEIATLVVGLSDVVLLNLNGETIADMANILEIVITGLLRITQVNKNLTLRQSCIFIHQNVSNDAKMQMLQGNRNIIKYLDDMTKDVAIQENIANINHFADVINFNPIEDIKYVPELLHGSPGMGPVNQKYSVEVTNIQKCILREKVSVISPLTFENYLLHLQSLWQGIQAEDFIFSFRSILEIKSYGILESEYQRLIWELEELKLDWMNNNIKPRLQPCQDVRSINECALILDKEWQEETKYEESSNSLQDFVTTSELQEHMEHYKGNKLISLKFKISQLEQDTRQSIKQEKVKCTSKLSTEDILTLKEKQITSTARDLARVLVHAQARNGISEIFIDIDQEFYNLLRQETEYNQSQFSGIMKKVITKFKSLNSANQCFKLTPKLEISVALRVARYSFYQFQNMNKNYEDKYGLKARFEAKKTKVYQMFINTCEKQAEEIIVTNILCDELKISIEEKLQRELQLKMYREIVQKFNHQKHHLMKHIMENLAINEQLNEFITYIRNPETYVQKCLKMITDRVFSRKILQNVHLIPAG</sequence>